<gene>
    <name evidence="2" type="ORF">A1D18_04470</name>
</gene>
<accession>A0A1J8NGS2</accession>
<dbReference type="AlphaFoldDB" id="A0A1J8NGS2"/>
<organism evidence="2 3">
    <name type="scientific">Candidatus Rickettsiella isopodorum</name>
    <dbReference type="NCBI Taxonomy" id="1225476"/>
    <lineage>
        <taxon>Bacteria</taxon>
        <taxon>Pseudomonadati</taxon>
        <taxon>Pseudomonadota</taxon>
        <taxon>Gammaproteobacteria</taxon>
        <taxon>Legionellales</taxon>
        <taxon>Coxiellaceae</taxon>
        <taxon>Rickettsiella</taxon>
    </lineage>
</organism>
<dbReference type="Proteomes" id="UP000183924">
    <property type="component" value="Unassembled WGS sequence"/>
</dbReference>
<keyword evidence="3" id="KW-1185">Reference proteome</keyword>
<feature type="region of interest" description="Disordered" evidence="1">
    <location>
        <begin position="75"/>
        <end position="130"/>
    </location>
</feature>
<comment type="caution">
    <text evidence="2">The sequence shown here is derived from an EMBL/GenBank/DDBJ whole genome shotgun (WGS) entry which is preliminary data.</text>
</comment>
<name>A0A1J8NGS2_9COXI</name>
<evidence type="ECO:0000313" key="2">
    <source>
        <dbReference type="EMBL" id="OIZ94122.1"/>
    </source>
</evidence>
<sequence length="203" mass="22747">MGIKEKIIISKNESKNSNYVDTNKWKIANKVILFETQNGGESTIDEIPGGGMVQQRIAAQEKQIQKYKAELNSSSTTCFNDTVSSPSETSISSQYSSYEENNNVQQAKQKKASQMPTRSNSSLFSNNSRSEPSKIFKLDTNGRLAILSKNHPFLIKITPERAKIPQSHRNAIRIDNLTDKELKILSNNYVDKVITAGKSNFKI</sequence>
<protein>
    <submittedName>
        <fullName evidence="2">Uncharacterized protein</fullName>
    </submittedName>
</protein>
<reference evidence="2 3" key="1">
    <citation type="submission" date="2016-03" db="EMBL/GenBank/DDBJ databases">
        <title>Comparative genomics of Rickettsiella.</title>
        <authorList>
            <person name="Chandler C."/>
            <person name="Wang Y."/>
        </authorList>
    </citation>
    <scope>NUCLEOTIDE SEQUENCE [LARGE SCALE GENOMIC DNA]</scope>
    <source>
        <strain evidence="2 3">RCFS May 2013</strain>
    </source>
</reference>
<dbReference type="EMBL" id="LUKY01000033">
    <property type="protein sequence ID" value="OIZ94122.1"/>
    <property type="molecule type" value="Genomic_DNA"/>
</dbReference>
<dbReference type="RefSeq" id="WP_071662615.1">
    <property type="nucleotide sequence ID" value="NZ_LUKY01000033.1"/>
</dbReference>
<feature type="compositionally biased region" description="Polar residues" evidence="1">
    <location>
        <begin position="98"/>
        <end position="118"/>
    </location>
</feature>
<feature type="compositionally biased region" description="Low complexity" evidence="1">
    <location>
        <begin position="119"/>
        <end position="130"/>
    </location>
</feature>
<evidence type="ECO:0000313" key="3">
    <source>
        <dbReference type="Proteomes" id="UP000183924"/>
    </source>
</evidence>
<proteinExistence type="predicted"/>
<feature type="compositionally biased region" description="Low complexity" evidence="1">
    <location>
        <begin position="84"/>
        <end position="97"/>
    </location>
</feature>
<evidence type="ECO:0000256" key="1">
    <source>
        <dbReference type="SAM" id="MobiDB-lite"/>
    </source>
</evidence>